<reference evidence="5 6" key="1">
    <citation type="submission" date="2021-03" db="EMBL/GenBank/DDBJ databases">
        <title>Assistant Professor.</title>
        <authorList>
            <person name="Huq M.A."/>
        </authorList>
    </citation>
    <scope>NUCLEOTIDE SEQUENCE [LARGE SCALE GENOMIC DNA]</scope>
    <source>
        <strain evidence="5 6">MAH-29</strain>
    </source>
</reference>
<dbReference type="Gene3D" id="3.40.30.10">
    <property type="entry name" value="Glutaredoxin"/>
    <property type="match status" value="1"/>
</dbReference>
<dbReference type="RefSeq" id="WP_209139455.1">
    <property type="nucleotide sequence ID" value="NZ_JAGHKO010000002.1"/>
</dbReference>
<dbReference type="InterPro" id="IPR013766">
    <property type="entry name" value="Thioredoxin_domain"/>
</dbReference>
<feature type="chain" id="PRO_5047526544" evidence="3">
    <location>
        <begin position="22"/>
        <end position="465"/>
    </location>
</feature>
<dbReference type="PROSITE" id="PS00194">
    <property type="entry name" value="THIOREDOXIN_1"/>
    <property type="match status" value="1"/>
</dbReference>
<keyword evidence="6" id="KW-1185">Reference proteome</keyword>
<dbReference type="InterPro" id="IPR051099">
    <property type="entry name" value="AGR/TXD"/>
</dbReference>
<feature type="domain" description="Thioredoxin" evidence="4">
    <location>
        <begin position="19"/>
        <end position="155"/>
    </location>
</feature>
<feature type="signal peptide" evidence="3">
    <location>
        <begin position="1"/>
        <end position="21"/>
    </location>
</feature>
<evidence type="ECO:0000256" key="3">
    <source>
        <dbReference type="SAM" id="SignalP"/>
    </source>
</evidence>
<proteinExistence type="predicted"/>
<name>A0ABS3YTZ6_9BACT</name>
<dbReference type="SUPFAM" id="SSF52833">
    <property type="entry name" value="Thioredoxin-like"/>
    <property type="match status" value="1"/>
</dbReference>
<evidence type="ECO:0000259" key="4">
    <source>
        <dbReference type="PROSITE" id="PS51352"/>
    </source>
</evidence>
<dbReference type="EMBL" id="JAGHKO010000002">
    <property type="protein sequence ID" value="MBO9201406.1"/>
    <property type="molecule type" value="Genomic_DNA"/>
</dbReference>
<dbReference type="PANTHER" id="PTHR15337">
    <property type="entry name" value="ANTERIOR GRADIENT PROTEIN-RELATED"/>
    <property type="match status" value="1"/>
</dbReference>
<dbReference type="InterPro" id="IPR004879">
    <property type="entry name" value="Ssp411-like_TRX"/>
</dbReference>
<dbReference type="PROSITE" id="PS51352">
    <property type="entry name" value="THIOREDOXIN_2"/>
    <property type="match status" value="1"/>
</dbReference>
<dbReference type="InterPro" id="IPR036249">
    <property type="entry name" value="Thioredoxin-like_sf"/>
</dbReference>
<organism evidence="5 6">
    <name type="scientific">Niastella soli</name>
    <dbReference type="NCBI Taxonomy" id="2821487"/>
    <lineage>
        <taxon>Bacteria</taxon>
        <taxon>Pseudomonadati</taxon>
        <taxon>Bacteroidota</taxon>
        <taxon>Chitinophagia</taxon>
        <taxon>Chitinophagales</taxon>
        <taxon>Chitinophagaceae</taxon>
        <taxon>Niastella</taxon>
    </lineage>
</organism>
<evidence type="ECO:0000256" key="1">
    <source>
        <dbReference type="ARBA" id="ARBA00022729"/>
    </source>
</evidence>
<keyword evidence="1 3" id="KW-0732">Signal</keyword>
<comment type="caution">
    <text evidence="5">The sequence shown here is derived from an EMBL/GenBank/DDBJ whole genome shotgun (WGS) entry which is preliminary data.</text>
</comment>
<evidence type="ECO:0000313" key="5">
    <source>
        <dbReference type="EMBL" id="MBO9201406.1"/>
    </source>
</evidence>
<keyword evidence="2" id="KW-0676">Redox-active center</keyword>
<dbReference type="Pfam" id="PF03190">
    <property type="entry name" value="Thioredox_DsbH"/>
    <property type="match status" value="1"/>
</dbReference>
<dbReference type="PANTHER" id="PTHR15337:SF11">
    <property type="entry name" value="THIOREDOXIN DOMAIN-CONTAINING PROTEIN"/>
    <property type="match status" value="1"/>
</dbReference>
<evidence type="ECO:0000313" key="6">
    <source>
        <dbReference type="Proteomes" id="UP000677244"/>
    </source>
</evidence>
<accession>A0ABS3YTZ6</accession>
<sequence length="465" mass="54874">MRSIKRSLCLMMLFIASTINAQEDASQRGIQWTTGLTWQQVKEKAKIENKYIFLDCFATWCGPCKQMEKKVYINDTVGQLFNQKFISIKVQFDKTEKDNEDIKRWYDDVAILEKEYRVKGFPTYIFLSPQGLWVHNELGFQSVAEFINTAQIALQPDRVYVDPNEDFYKMAENYKENKKDFRQMPYMRKKALELDELDMANAVAHDYKQFLTGLSKEELYTRENLEFLASTYIAKTSPFFSLFYPNGRRADAVMNQNGFAARVVENTVNVEIVMPFYKHYGFVPARIFGSKVDSTEADWKALYQSIRKSFNREYAKRSLLDARINWYDTKQNDPAFLKYYFHYLELYGLDTSQVHRNSPYYASSINIYCWVRVFERATDKTTLEKATWIMRKLVMLTNECAYIDTYANLLYKLGKVREAIEWEEKALQGALEMKWDQQIEEYVKNLEKMKRGEPTWLGQVGKTAQ</sequence>
<dbReference type="InterPro" id="IPR017937">
    <property type="entry name" value="Thioredoxin_CS"/>
</dbReference>
<protein>
    <submittedName>
        <fullName evidence="5">DUF255 domain-containing protein</fullName>
    </submittedName>
</protein>
<dbReference type="Proteomes" id="UP000677244">
    <property type="component" value="Unassembled WGS sequence"/>
</dbReference>
<gene>
    <name evidence="5" type="ORF">J7I42_14085</name>
</gene>
<evidence type="ECO:0000256" key="2">
    <source>
        <dbReference type="ARBA" id="ARBA00023284"/>
    </source>
</evidence>